<evidence type="ECO:0000313" key="12">
    <source>
        <dbReference type="Proteomes" id="UP000291343"/>
    </source>
</evidence>
<sequence>MLNMILSTTQDLKEMAKIENKRKMEEERKARIFNPRNRLIGVDVLALENQIAEKKTNEEQEKAREEAFRIKQERDAMIAAQLSRQIEEKKHNLNKELNEFRKHYQRKEDRKEFDLYDPDLLKKSLPCRVSDDDPRLSISGAQKFEGEDQEASIRVRQQMAQSRAWLCQQMREREDAEEERRRAERAYQEALLARDQQAVMIAGLEQECRRQLQEATVRFNQALAAEQETHRRVTELRDMENEQCEIYNAVTGDFLSECCSRVQSNLGPNRTLVTGFKGMTQEMRDKIRAEQLRQIEERKMKREEEEKIEKAWAEQMLNASQIVSQRTTEMMMKQRELNRQMLELNKKLSEEQRLKKEYSDKVIYTNRPTEEYFNQFNTCTR</sequence>
<protein>
    <recommendedName>
        <fullName evidence="13">RIB43A-like with coiled-coils protein 2</fullName>
    </recommendedName>
</protein>
<evidence type="ECO:0000256" key="9">
    <source>
        <dbReference type="ARBA" id="ARBA00046435"/>
    </source>
</evidence>
<evidence type="ECO:0000313" key="11">
    <source>
        <dbReference type="EMBL" id="RZF37594.1"/>
    </source>
</evidence>
<dbReference type="Pfam" id="PF05914">
    <property type="entry name" value="RIB43A"/>
    <property type="match status" value="1"/>
</dbReference>
<keyword evidence="5 10" id="KW-0175">Coiled coil</keyword>
<keyword evidence="4" id="KW-0282">Flagellum</keyword>
<comment type="subcellular location">
    <subcellularLocation>
        <location evidence="1">Cytoplasm</location>
        <location evidence="1">Cytoskeleton</location>
        <location evidence="1">Flagellum axoneme</location>
    </subcellularLocation>
</comment>
<evidence type="ECO:0000256" key="4">
    <source>
        <dbReference type="ARBA" id="ARBA00022846"/>
    </source>
</evidence>
<proteinExistence type="inferred from homology"/>
<keyword evidence="12" id="KW-1185">Reference proteome</keyword>
<dbReference type="InterPro" id="IPR008805">
    <property type="entry name" value="RIB43A"/>
</dbReference>
<keyword evidence="8" id="KW-0966">Cell projection</keyword>
<keyword evidence="7" id="KW-0206">Cytoskeleton</keyword>
<evidence type="ECO:0000256" key="3">
    <source>
        <dbReference type="ARBA" id="ARBA00022490"/>
    </source>
</evidence>
<dbReference type="InParanoid" id="A0A482WVN0"/>
<dbReference type="PANTHER" id="PTHR14517:SF6">
    <property type="entry name" value="RE41410P"/>
    <property type="match status" value="1"/>
</dbReference>
<evidence type="ECO:0000256" key="2">
    <source>
        <dbReference type="ARBA" id="ARBA00006875"/>
    </source>
</evidence>
<evidence type="ECO:0000256" key="10">
    <source>
        <dbReference type="SAM" id="Coils"/>
    </source>
</evidence>
<evidence type="ECO:0000256" key="8">
    <source>
        <dbReference type="ARBA" id="ARBA00023273"/>
    </source>
</evidence>
<keyword evidence="3" id="KW-0963">Cytoplasm</keyword>
<feature type="coiled-coil region" evidence="10">
    <location>
        <begin position="331"/>
        <end position="361"/>
    </location>
</feature>
<evidence type="ECO:0000256" key="5">
    <source>
        <dbReference type="ARBA" id="ARBA00023054"/>
    </source>
</evidence>
<reference evidence="11 12" key="1">
    <citation type="journal article" date="2017" name="Gigascience">
        <title>Genome sequence of the small brown planthopper, Laodelphax striatellus.</title>
        <authorList>
            <person name="Zhu J."/>
            <person name="Jiang F."/>
            <person name="Wang X."/>
            <person name="Yang P."/>
            <person name="Bao Y."/>
            <person name="Zhao W."/>
            <person name="Wang W."/>
            <person name="Lu H."/>
            <person name="Wang Q."/>
            <person name="Cui N."/>
            <person name="Li J."/>
            <person name="Chen X."/>
            <person name="Luo L."/>
            <person name="Yu J."/>
            <person name="Kang L."/>
            <person name="Cui F."/>
        </authorList>
    </citation>
    <scope>NUCLEOTIDE SEQUENCE [LARGE SCALE GENOMIC DNA]</scope>
    <source>
        <strain evidence="11">Lst14</strain>
    </source>
</reference>
<feature type="coiled-coil region" evidence="10">
    <location>
        <begin position="169"/>
        <end position="196"/>
    </location>
</feature>
<dbReference type="FunCoup" id="A0A482WVN0">
    <property type="interactions" value="1"/>
</dbReference>
<dbReference type="OrthoDB" id="429119at2759"/>
<dbReference type="EMBL" id="QKKF02023800">
    <property type="protein sequence ID" value="RZF37594.1"/>
    <property type="molecule type" value="Genomic_DNA"/>
</dbReference>
<name>A0A482WVN0_LAOST</name>
<dbReference type="PANTHER" id="PTHR14517">
    <property type="entry name" value="RIB43A-RELATED"/>
    <property type="match status" value="1"/>
</dbReference>
<dbReference type="STRING" id="195883.A0A482WVN0"/>
<keyword evidence="6" id="KW-0969">Cilium</keyword>
<evidence type="ECO:0000256" key="1">
    <source>
        <dbReference type="ARBA" id="ARBA00004611"/>
    </source>
</evidence>
<comment type="subunit">
    <text evidence="9">Microtubule inner protein component of sperm flagellar doublet microtubules.</text>
</comment>
<gene>
    <name evidence="11" type="ORF">LSTR_LSTR003159</name>
</gene>
<evidence type="ECO:0000256" key="6">
    <source>
        <dbReference type="ARBA" id="ARBA00023069"/>
    </source>
</evidence>
<dbReference type="Proteomes" id="UP000291343">
    <property type="component" value="Unassembled WGS sequence"/>
</dbReference>
<comment type="similarity">
    <text evidence="2">Belongs to the RIB43A family.</text>
</comment>
<dbReference type="SMR" id="A0A482WVN0"/>
<evidence type="ECO:0008006" key="13">
    <source>
        <dbReference type="Google" id="ProtNLM"/>
    </source>
</evidence>
<comment type="caution">
    <text evidence="11">The sequence shown here is derived from an EMBL/GenBank/DDBJ whole genome shotgun (WGS) entry which is preliminary data.</text>
</comment>
<dbReference type="AlphaFoldDB" id="A0A482WVN0"/>
<feature type="coiled-coil region" evidence="10">
    <location>
        <begin position="44"/>
        <end position="110"/>
    </location>
</feature>
<organism evidence="11 12">
    <name type="scientific">Laodelphax striatellus</name>
    <name type="common">Small brown planthopper</name>
    <name type="synonym">Delphax striatella</name>
    <dbReference type="NCBI Taxonomy" id="195883"/>
    <lineage>
        <taxon>Eukaryota</taxon>
        <taxon>Metazoa</taxon>
        <taxon>Ecdysozoa</taxon>
        <taxon>Arthropoda</taxon>
        <taxon>Hexapoda</taxon>
        <taxon>Insecta</taxon>
        <taxon>Pterygota</taxon>
        <taxon>Neoptera</taxon>
        <taxon>Paraneoptera</taxon>
        <taxon>Hemiptera</taxon>
        <taxon>Auchenorrhyncha</taxon>
        <taxon>Fulgoroidea</taxon>
        <taxon>Delphacidae</taxon>
        <taxon>Criomorphinae</taxon>
        <taxon>Laodelphax</taxon>
    </lineage>
</organism>
<accession>A0A482WVN0</accession>
<evidence type="ECO:0000256" key="7">
    <source>
        <dbReference type="ARBA" id="ARBA00023212"/>
    </source>
</evidence>